<keyword evidence="9" id="KW-1185">Reference proteome</keyword>
<evidence type="ECO:0000256" key="4">
    <source>
        <dbReference type="ARBA" id="ARBA00022723"/>
    </source>
</evidence>
<name>A0ABN3M2Q2_9ACTN</name>
<comment type="cofactor">
    <cofactor evidence="1">
        <name>Mg(2+)</name>
        <dbReference type="ChEBI" id="CHEBI:18420"/>
    </cofactor>
</comment>
<evidence type="ECO:0000256" key="7">
    <source>
        <dbReference type="SAM" id="MobiDB-lite"/>
    </source>
</evidence>
<dbReference type="RefSeq" id="WP_344384017.1">
    <property type="nucleotide sequence ID" value="NZ_BAAATA010000019.1"/>
</dbReference>
<comment type="caution">
    <text evidence="8">The sequence shown here is derived from an EMBL/GenBank/DDBJ whole genome shotgun (WGS) entry which is preliminary data.</text>
</comment>
<dbReference type="SFLD" id="SFLDS00005">
    <property type="entry name" value="Isoprenoid_Synthase_Type_I"/>
    <property type="match status" value="1"/>
</dbReference>
<evidence type="ECO:0000313" key="8">
    <source>
        <dbReference type="EMBL" id="GAA2494882.1"/>
    </source>
</evidence>
<dbReference type="SUPFAM" id="SSF48576">
    <property type="entry name" value="Terpenoid synthases"/>
    <property type="match status" value="1"/>
</dbReference>
<keyword evidence="4" id="KW-0479">Metal-binding</keyword>
<proteinExistence type="inferred from homology"/>
<evidence type="ECO:0000256" key="6">
    <source>
        <dbReference type="RuleBase" id="RU004466"/>
    </source>
</evidence>
<organism evidence="8 9">
    <name type="scientific">Streptomyces thermolineatus</name>
    <dbReference type="NCBI Taxonomy" id="44033"/>
    <lineage>
        <taxon>Bacteria</taxon>
        <taxon>Bacillati</taxon>
        <taxon>Actinomycetota</taxon>
        <taxon>Actinomycetes</taxon>
        <taxon>Kitasatosporales</taxon>
        <taxon>Streptomycetaceae</taxon>
        <taxon>Streptomyces</taxon>
    </lineage>
</organism>
<evidence type="ECO:0000256" key="3">
    <source>
        <dbReference type="ARBA" id="ARBA00022679"/>
    </source>
</evidence>
<dbReference type="PANTHER" id="PTHR12001">
    <property type="entry name" value="GERANYLGERANYL PYROPHOSPHATE SYNTHASE"/>
    <property type="match status" value="1"/>
</dbReference>
<accession>A0ABN3M2Q2</accession>
<keyword evidence="3 6" id="KW-0808">Transferase</keyword>
<reference evidence="8 9" key="1">
    <citation type="journal article" date="2019" name="Int. J. Syst. Evol. Microbiol.">
        <title>The Global Catalogue of Microorganisms (GCM) 10K type strain sequencing project: providing services to taxonomists for standard genome sequencing and annotation.</title>
        <authorList>
            <consortium name="The Broad Institute Genomics Platform"/>
            <consortium name="The Broad Institute Genome Sequencing Center for Infectious Disease"/>
            <person name="Wu L."/>
            <person name="Ma J."/>
        </authorList>
    </citation>
    <scope>NUCLEOTIDE SEQUENCE [LARGE SCALE GENOMIC DNA]</scope>
    <source>
        <strain evidence="8 9">JCM 6307</strain>
    </source>
</reference>
<dbReference type="Gene3D" id="1.10.600.10">
    <property type="entry name" value="Farnesyl Diphosphate Synthase"/>
    <property type="match status" value="1"/>
</dbReference>
<sequence length="442" mass="46062">MRGQPSESAVTPVGGPLPPPAPAREAPGRLLTSAACPPVPADPSGTPAPPPAAPRDTRPPTPTPTPTPSRRSRPPEERSSIGPDHDLPAAVERVLAEHLAERRQEAARISDRFAADIVTLLADFVLGGGKRLRPAFLWWAWRACGGPPSGDDAEAVLRAAAALELIQACALIHDDLMDGSPLRRNAPAAHVVLARRHRAAGLRGDPGAFGAGAALLAGDLALAWADDLWHGAGLAPSAQRRARGPWQAMRTEMVAGQYLDLYGQARGGGSAAAALEVAHLKSGLYTVERPLHLGAVLAGAPDATVAALRRAGRAAGLAFQLRDDLLGVFGSPDRTGKPAGEDITEGKPTYLMAVALRRARARGDAAVERELLAALGSPGLTGARLDRVRSLVTATGARAHVERVMERLVGSALDTLDRAPLERTAVRHLSGLARSFVPGPPP</sequence>
<dbReference type="Proteomes" id="UP001501358">
    <property type="component" value="Unassembled WGS sequence"/>
</dbReference>
<gene>
    <name evidence="8" type="ORF">GCM10010406_33760</name>
</gene>
<feature type="compositionally biased region" description="Basic and acidic residues" evidence="7">
    <location>
        <begin position="73"/>
        <end position="87"/>
    </location>
</feature>
<feature type="compositionally biased region" description="Pro residues" evidence="7">
    <location>
        <begin position="37"/>
        <end position="67"/>
    </location>
</feature>
<dbReference type="InterPro" id="IPR008949">
    <property type="entry name" value="Isoprenoid_synthase_dom_sf"/>
</dbReference>
<comment type="similarity">
    <text evidence="2 6">Belongs to the FPP/GGPP synthase family.</text>
</comment>
<dbReference type="EMBL" id="BAAATA010000019">
    <property type="protein sequence ID" value="GAA2494882.1"/>
    <property type="molecule type" value="Genomic_DNA"/>
</dbReference>
<dbReference type="PANTHER" id="PTHR12001:SF85">
    <property type="entry name" value="SHORT CHAIN ISOPRENYL DIPHOSPHATE SYNTHASE"/>
    <property type="match status" value="1"/>
</dbReference>
<evidence type="ECO:0000256" key="1">
    <source>
        <dbReference type="ARBA" id="ARBA00001946"/>
    </source>
</evidence>
<evidence type="ECO:0000256" key="2">
    <source>
        <dbReference type="ARBA" id="ARBA00006706"/>
    </source>
</evidence>
<dbReference type="SFLD" id="SFLDG01017">
    <property type="entry name" value="Polyprenyl_Transferase_Like"/>
    <property type="match status" value="1"/>
</dbReference>
<keyword evidence="5" id="KW-0460">Magnesium</keyword>
<protein>
    <submittedName>
        <fullName evidence="8">Polyprenyl synthetase family protein</fullName>
    </submittedName>
</protein>
<dbReference type="InterPro" id="IPR000092">
    <property type="entry name" value="Polyprenyl_synt"/>
</dbReference>
<dbReference type="Pfam" id="PF00348">
    <property type="entry name" value="polyprenyl_synt"/>
    <property type="match status" value="1"/>
</dbReference>
<feature type="region of interest" description="Disordered" evidence="7">
    <location>
        <begin position="1"/>
        <end position="88"/>
    </location>
</feature>
<evidence type="ECO:0000256" key="5">
    <source>
        <dbReference type="ARBA" id="ARBA00022842"/>
    </source>
</evidence>
<evidence type="ECO:0000313" key="9">
    <source>
        <dbReference type="Proteomes" id="UP001501358"/>
    </source>
</evidence>